<accession>A0AAV7LZB1</accession>
<keyword evidence="2" id="KW-1185">Reference proteome</keyword>
<organism evidence="1 2">
    <name type="scientific">Pleurodeles waltl</name>
    <name type="common">Iberian ribbed newt</name>
    <dbReference type="NCBI Taxonomy" id="8319"/>
    <lineage>
        <taxon>Eukaryota</taxon>
        <taxon>Metazoa</taxon>
        <taxon>Chordata</taxon>
        <taxon>Craniata</taxon>
        <taxon>Vertebrata</taxon>
        <taxon>Euteleostomi</taxon>
        <taxon>Amphibia</taxon>
        <taxon>Batrachia</taxon>
        <taxon>Caudata</taxon>
        <taxon>Salamandroidea</taxon>
        <taxon>Salamandridae</taxon>
        <taxon>Pleurodelinae</taxon>
        <taxon>Pleurodeles</taxon>
    </lineage>
</organism>
<gene>
    <name evidence="1" type="ORF">NDU88_000845</name>
</gene>
<dbReference type="AlphaFoldDB" id="A0AAV7LZB1"/>
<proteinExistence type="predicted"/>
<name>A0AAV7LZB1_PLEWA</name>
<dbReference type="EMBL" id="JANPWB010000014">
    <property type="protein sequence ID" value="KAJ1095687.1"/>
    <property type="molecule type" value="Genomic_DNA"/>
</dbReference>
<evidence type="ECO:0000313" key="1">
    <source>
        <dbReference type="EMBL" id="KAJ1095687.1"/>
    </source>
</evidence>
<comment type="caution">
    <text evidence="1">The sequence shown here is derived from an EMBL/GenBank/DDBJ whole genome shotgun (WGS) entry which is preliminary data.</text>
</comment>
<protein>
    <submittedName>
        <fullName evidence="1">Uncharacterized protein</fullName>
    </submittedName>
</protein>
<evidence type="ECO:0000313" key="2">
    <source>
        <dbReference type="Proteomes" id="UP001066276"/>
    </source>
</evidence>
<reference evidence="1" key="1">
    <citation type="journal article" date="2022" name="bioRxiv">
        <title>Sequencing and chromosome-scale assembly of the giantPleurodeles waltlgenome.</title>
        <authorList>
            <person name="Brown T."/>
            <person name="Elewa A."/>
            <person name="Iarovenko S."/>
            <person name="Subramanian E."/>
            <person name="Araus A.J."/>
            <person name="Petzold A."/>
            <person name="Susuki M."/>
            <person name="Suzuki K.-i.T."/>
            <person name="Hayashi T."/>
            <person name="Toyoda A."/>
            <person name="Oliveira C."/>
            <person name="Osipova E."/>
            <person name="Leigh N.D."/>
            <person name="Simon A."/>
            <person name="Yun M.H."/>
        </authorList>
    </citation>
    <scope>NUCLEOTIDE SEQUENCE</scope>
    <source>
        <strain evidence="1">20211129_DDA</strain>
        <tissue evidence="1">Liver</tissue>
    </source>
</reference>
<sequence length="85" mass="9979">MPEENHFTPEDVEEAPPQIHRFLKLLEHVLELIHGCLKKIVARLKHVEEAPPQIHRFLKHLEDVLVLIHGCLKKIVARLKMLKML</sequence>
<dbReference type="Proteomes" id="UP001066276">
    <property type="component" value="Chromosome 10"/>
</dbReference>